<keyword evidence="3" id="KW-1185">Reference proteome</keyword>
<accession>A0A6A5XPB8</accession>
<dbReference type="Proteomes" id="UP000799778">
    <property type="component" value="Unassembled WGS sequence"/>
</dbReference>
<evidence type="ECO:0000256" key="1">
    <source>
        <dbReference type="SAM" id="MobiDB-lite"/>
    </source>
</evidence>
<reference evidence="2" key="1">
    <citation type="journal article" date="2020" name="Stud. Mycol.">
        <title>101 Dothideomycetes genomes: a test case for predicting lifestyles and emergence of pathogens.</title>
        <authorList>
            <person name="Haridas S."/>
            <person name="Albert R."/>
            <person name="Binder M."/>
            <person name="Bloem J."/>
            <person name="Labutti K."/>
            <person name="Salamov A."/>
            <person name="Andreopoulos B."/>
            <person name="Baker S."/>
            <person name="Barry K."/>
            <person name="Bills G."/>
            <person name="Bluhm B."/>
            <person name="Cannon C."/>
            <person name="Castanera R."/>
            <person name="Culley D."/>
            <person name="Daum C."/>
            <person name="Ezra D."/>
            <person name="Gonzalez J."/>
            <person name="Henrissat B."/>
            <person name="Kuo A."/>
            <person name="Liang C."/>
            <person name="Lipzen A."/>
            <person name="Lutzoni F."/>
            <person name="Magnuson J."/>
            <person name="Mondo S."/>
            <person name="Nolan M."/>
            <person name="Ohm R."/>
            <person name="Pangilinan J."/>
            <person name="Park H.-J."/>
            <person name="Ramirez L."/>
            <person name="Alfaro M."/>
            <person name="Sun H."/>
            <person name="Tritt A."/>
            <person name="Yoshinaga Y."/>
            <person name="Zwiers L.-H."/>
            <person name="Turgeon B."/>
            <person name="Goodwin S."/>
            <person name="Spatafora J."/>
            <person name="Crous P."/>
            <person name="Grigoriev I."/>
        </authorList>
    </citation>
    <scope>NUCLEOTIDE SEQUENCE</scope>
    <source>
        <strain evidence="2">CBS 175.79</strain>
    </source>
</reference>
<organism evidence="2 3">
    <name type="scientific">Aaosphaeria arxii CBS 175.79</name>
    <dbReference type="NCBI Taxonomy" id="1450172"/>
    <lineage>
        <taxon>Eukaryota</taxon>
        <taxon>Fungi</taxon>
        <taxon>Dikarya</taxon>
        <taxon>Ascomycota</taxon>
        <taxon>Pezizomycotina</taxon>
        <taxon>Dothideomycetes</taxon>
        <taxon>Pleosporomycetidae</taxon>
        <taxon>Pleosporales</taxon>
        <taxon>Pleosporales incertae sedis</taxon>
        <taxon>Aaosphaeria</taxon>
    </lineage>
</organism>
<sequence>MHLVRAGSLLVNCGHGDTDMTLAWANSLDLDQLAVEDEVNSHVYVNIVTPQTYSHGVLRTRNYSGKYNLPFAHAAPKLHVQGSVLHGPRLVQQFPGHESMIQLLAYKLPATGRKIAACGELWRCNHLSSHVSYRLKYRYHRQEISRTGHRRQKEGRSGQNEVGLRNAFDTVLLITANGMTDSLLMHDFWFAIDTTFRSASGSSPGVEMLSVSNQGPVLPPSQFDRTQTEQASEQNLRDVAAEAVP</sequence>
<evidence type="ECO:0000313" key="3">
    <source>
        <dbReference type="Proteomes" id="UP000799778"/>
    </source>
</evidence>
<name>A0A6A5XPB8_9PLEO</name>
<dbReference type="GeneID" id="54288529"/>
<proteinExistence type="predicted"/>
<feature type="compositionally biased region" description="Basic and acidic residues" evidence="1">
    <location>
        <begin position="235"/>
        <end position="245"/>
    </location>
</feature>
<gene>
    <name evidence="2" type="ORF">BU24DRAFT_451656</name>
</gene>
<feature type="compositionally biased region" description="Polar residues" evidence="1">
    <location>
        <begin position="223"/>
        <end position="234"/>
    </location>
</feature>
<feature type="region of interest" description="Disordered" evidence="1">
    <location>
        <begin position="203"/>
        <end position="245"/>
    </location>
</feature>
<evidence type="ECO:0000313" key="2">
    <source>
        <dbReference type="EMBL" id="KAF2014687.1"/>
    </source>
</evidence>
<dbReference type="RefSeq" id="XP_033383026.1">
    <property type="nucleotide sequence ID" value="XM_033531132.1"/>
</dbReference>
<dbReference type="EMBL" id="ML978070">
    <property type="protein sequence ID" value="KAF2014687.1"/>
    <property type="molecule type" value="Genomic_DNA"/>
</dbReference>
<protein>
    <submittedName>
        <fullName evidence="2">Uncharacterized protein</fullName>
    </submittedName>
</protein>
<dbReference type="AlphaFoldDB" id="A0A6A5XPB8"/>